<dbReference type="EMBL" id="CP044232">
    <property type="protein sequence ID" value="QEW03279.1"/>
    <property type="molecule type" value="Genomic_DNA"/>
</dbReference>
<dbReference type="Gene3D" id="3.40.30.120">
    <property type="match status" value="1"/>
</dbReference>
<dbReference type="InterPro" id="IPR050641">
    <property type="entry name" value="RIFMO-like"/>
</dbReference>
<feature type="domain" description="FAD-binding" evidence="4">
    <location>
        <begin position="2"/>
        <end position="333"/>
    </location>
</feature>
<dbReference type="GO" id="GO:0016709">
    <property type="term" value="F:oxidoreductase activity, acting on paired donors, with incorporation or reduction of molecular oxygen, NAD(P)H as one donor, and incorporation of one atom of oxygen"/>
    <property type="evidence" value="ECO:0007669"/>
    <property type="project" value="UniProtKB-ARBA"/>
</dbReference>
<dbReference type="Gene3D" id="3.30.70.2450">
    <property type="match status" value="1"/>
</dbReference>
<evidence type="ECO:0000256" key="1">
    <source>
        <dbReference type="ARBA" id="ARBA00001974"/>
    </source>
</evidence>
<dbReference type="GO" id="GO:0071949">
    <property type="term" value="F:FAD binding"/>
    <property type="evidence" value="ECO:0007669"/>
    <property type="project" value="InterPro"/>
</dbReference>
<comment type="cofactor">
    <cofactor evidence="1">
        <name>FAD</name>
        <dbReference type="ChEBI" id="CHEBI:57692"/>
    </cofactor>
</comment>
<evidence type="ECO:0000259" key="4">
    <source>
        <dbReference type="Pfam" id="PF01494"/>
    </source>
</evidence>
<proteinExistence type="predicted"/>
<dbReference type="Pfam" id="PF21274">
    <property type="entry name" value="Rng_hyd_C"/>
    <property type="match status" value="1"/>
</dbReference>
<dbReference type="Proteomes" id="UP000325516">
    <property type="component" value="Chromosome"/>
</dbReference>
<dbReference type="AlphaFoldDB" id="A0A5J6L3T5"/>
<protein>
    <submittedName>
        <fullName evidence="5">NAD(P)-binding protein</fullName>
    </submittedName>
</protein>
<keyword evidence="2" id="KW-0285">Flavoprotein</keyword>
<accession>A0A5J6L3T5</accession>
<evidence type="ECO:0000256" key="3">
    <source>
        <dbReference type="ARBA" id="ARBA00022827"/>
    </source>
</evidence>
<dbReference type="KEGG" id="mlz:F6J85_09290"/>
<dbReference type="Gene3D" id="3.50.50.60">
    <property type="entry name" value="FAD/NAD(P)-binding domain"/>
    <property type="match status" value="1"/>
</dbReference>
<dbReference type="Pfam" id="PF01494">
    <property type="entry name" value="FAD_binding_3"/>
    <property type="match status" value="1"/>
</dbReference>
<evidence type="ECO:0000256" key="2">
    <source>
        <dbReference type="ARBA" id="ARBA00022630"/>
    </source>
</evidence>
<dbReference type="InterPro" id="IPR036188">
    <property type="entry name" value="FAD/NAD-bd_sf"/>
</dbReference>
<dbReference type="InterPro" id="IPR002938">
    <property type="entry name" value="FAD-bd"/>
</dbReference>
<keyword evidence="3" id="KW-0274">FAD</keyword>
<organism evidence="5 6">
    <name type="scientific">Microbacterium lushaniae</name>
    <dbReference type="NCBI Taxonomy" id="2614639"/>
    <lineage>
        <taxon>Bacteria</taxon>
        <taxon>Bacillati</taxon>
        <taxon>Actinomycetota</taxon>
        <taxon>Actinomycetes</taxon>
        <taxon>Micrococcales</taxon>
        <taxon>Microbacteriaceae</taxon>
        <taxon>Microbacterium</taxon>
    </lineage>
</organism>
<dbReference type="RefSeq" id="WP_150924747.1">
    <property type="nucleotide sequence ID" value="NZ_CP044232.1"/>
</dbReference>
<evidence type="ECO:0000313" key="5">
    <source>
        <dbReference type="EMBL" id="QEW03279.1"/>
    </source>
</evidence>
<sequence>MSDVIIVGGGPTGMMLAAELRLHGVEVLVVERDLEPTRQVRALGLHVRSIELMDQRGLLEEFLAHGTQHRMGGFVASIEAPWPDDLDTAHGYVLGIPQPVTDRLLTAHAERLGAQVQRGAEVVALAQDAAGTEVTLEDGSVLRGGFVVGCDGGRSTVRRLLGLAFDGEAATAEWLLGEMRVTASSEDIAATVTEVRRIHHDFGLGPSGEGLYRVLVRAAAVAEDRTAPPTLAEMRQQLRAYAGTDFGVHDPRSLSRFSNATRLAERYRVGRVLLAGDAAHVHPPQGGQGLNLGIQDAVNLGWKLAAEVTGRAPAGLLHSYESERRPVAADVLATTRALGELQSTEPGPRAVRGLLTELMGVEGVNRHLVGKITGIGIRYDLGEGPDLVGRRLRDVPLAHGRLYEHMRRGRGLLLDRTGTLTVAAGWADRVDHVVHHSERVDAAGVLLRPDGYVAWEGEDEAGLRSALERWFGVPLP</sequence>
<dbReference type="PANTHER" id="PTHR43004:SF19">
    <property type="entry name" value="BINDING MONOOXYGENASE, PUTATIVE (JCVI)-RELATED"/>
    <property type="match status" value="1"/>
</dbReference>
<reference evidence="6" key="1">
    <citation type="submission" date="2019-09" db="EMBL/GenBank/DDBJ databases">
        <title>Mumia zhuanghuii sp. nov. isolated from the intestinal contents of plateau pika (Ochotona curzoniae) in the Qinghai-Tibet plateau of China.</title>
        <authorList>
            <person name="Tian Z."/>
        </authorList>
    </citation>
    <scope>NUCLEOTIDE SEQUENCE [LARGE SCALE GENOMIC DNA]</scope>
    <source>
        <strain evidence="6">L-031</strain>
    </source>
</reference>
<evidence type="ECO:0000313" key="6">
    <source>
        <dbReference type="Proteomes" id="UP000325516"/>
    </source>
</evidence>
<dbReference type="SUPFAM" id="SSF51905">
    <property type="entry name" value="FAD/NAD(P)-binding domain"/>
    <property type="match status" value="1"/>
</dbReference>
<gene>
    <name evidence="5" type="ORF">F6J85_09290</name>
</gene>
<keyword evidence="6" id="KW-1185">Reference proteome</keyword>
<name>A0A5J6L3T5_9MICO</name>
<dbReference type="PANTHER" id="PTHR43004">
    <property type="entry name" value="TRK SYSTEM POTASSIUM UPTAKE PROTEIN"/>
    <property type="match status" value="1"/>
</dbReference>
<dbReference type="PRINTS" id="PR00420">
    <property type="entry name" value="RNGMNOXGNASE"/>
</dbReference>